<keyword evidence="1" id="KW-0812">Transmembrane</keyword>
<dbReference type="RefSeq" id="WP_150478423.1">
    <property type="nucleotide sequence ID" value="NZ_BMTB01000019.1"/>
</dbReference>
<evidence type="ECO:0000313" key="2">
    <source>
        <dbReference type="EMBL" id="QEV22760.1"/>
    </source>
</evidence>
<dbReference type="GeneID" id="91414522"/>
<dbReference type="Proteomes" id="UP000326598">
    <property type="component" value="Chromosome"/>
</dbReference>
<accession>A0A5J6HWN9</accession>
<reference evidence="2 3" key="1">
    <citation type="submission" date="2017-09" db="EMBL/GenBank/DDBJ databases">
        <authorList>
            <person name="Lee N."/>
            <person name="Cho B.-K."/>
        </authorList>
    </citation>
    <scope>NUCLEOTIDE SEQUENCE [LARGE SCALE GENOMIC DNA]</scope>
    <source>
        <strain evidence="2 3">ATCC 13740</strain>
    </source>
</reference>
<gene>
    <name evidence="2" type="ORF">CP976_00085</name>
</gene>
<evidence type="ECO:0000256" key="1">
    <source>
        <dbReference type="SAM" id="Phobius"/>
    </source>
</evidence>
<dbReference type="AlphaFoldDB" id="A0A5J6HWN9"/>
<protein>
    <submittedName>
        <fullName evidence="2">Uncharacterized protein</fullName>
    </submittedName>
</protein>
<feature type="transmembrane region" description="Helical" evidence="1">
    <location>
        <begin position="18"/>
        <end position="43"/>
    </location>
</feature>
<sequence length="258" mass="27766">MAADETGSAVVTRRANRLVTTGCLTILIALITVLGVLVSWLWYRHWHDGNVNGERRDRAFASILKQARATADDTARALDTSGATGTDALIGVIWRHTEAPVIAYDASRREFTATAARSTRYDQEVVLPGGGSVQVTRCFVVTYTHRPGQAWTSRVSERDDDVCRPGTAIGGLVRLARTRISSMYAEDLTRAGVQKALDPTGRLRSYDVKSAVRRADTVTVSILLSSPGTTVGQCYRFTRHVPGGAGQGSATAVPVSSC</sequence>
<keyword evidence="1" id="KW-0472">Membrane</keyword>
<dbReference type="KEGG" id="scoe:CP976_00085"/>
<evidence type="ECO:0000313" key="3">
    <source>
        <dbReference type="Proteomes" id="UP000326598"/>
    </source>
</evidence>
<organism evidence="2 3">
    <name type="scientific">Streptomyces coeruleorubidus</name>
    <dbReference type="NCBI Taxonomy" id="116188"/>
    <lineage>
        <taxon>Bacteria</taxon>
        <taxon>Bacillati</taxon>
        <taxon>Actinomycetota</taxon>
        <taxon>Actinomycetes</taxon>
        <taxon>Kitasatosporales</taxon>
        <taxon>Streptomycetaceae</taxon>
        <taxon>Streptomyces</taxon>
    </lineage>
</organism>
<name>A0A5J6HWN9_STRC4</name>
<proteinExistence type="predicted"/>
<keyword evidence="1" id="KW-1133">Transmembrane helix</keyword>
<dbReference type="EMBL" id="CP023694">
    <property type="protein sequence ID" value="QEV22760.1"/>
    <property type="molecule type" value="Genomic_DNA"/>
</dbReference>